<keyword evidence="3" id="KW-1185">Reference proteome</keyword>
<dbReference type="PANTHER" id="PTHR38442:SF1">
    <property type="entry name" value="INNER MEMBRANE PROTEIN"/>
    <property type="match status" value="1"/>
</dbReference>
<accession>A0A3M7ZXN4</accession>
<feature type="transmembrane region" description="Helical" evidence="1">
    <location>
        <begin position="31"/>
        <end position="49"/>
    </location>
</feature>
<keyword evidence="1" id="KW-0472">Membrane</keyword>
<evidence type="ECO:0000313" key="2">
    <source>
        <dbReference type="EMBL" id="RNB43748.1"/>
    </source>
</evidence>
<comment type="caution">
    <text evidence="2">The sequence shown here is derived from an EMBL/GenBank/DDBJ whole genome shotgun (WGS) entry which is preliminary data.</text>
</comment>
<organism evidence="2 3">
    <name type="scientific">Agromyces tardus</name>
    <dbReference type="NCBI Taxonomy" id="2583849"/>
    <lineage>
        <taxon>Bacteria</taxon>
        <taxon>Bacillati</taxon>
        <taxon>Actinomycetota</taxon>
        <taxon>Actinomycetes</taxon>
        <taxon>Micrococcales</taxon>
        <taxon>Microbacteriaceae</taxon>
        <taxon>Agromyces</taxon>
    </lineage>
</organism>
<protein>
    <submittedName>
        <fullName evidence="2">DUF445 domain-containing protein</fullName>
    </submittedName>
</protein>
<evidence type="ECO:0000313" key="3">
    <source>
        <dbReference type="Proteomes" id="UP000275048"/>
    </source>
</evidence>
<feature type="transmembrane region" description="Helical" evidence="1">
    <location>
        <begin position="409"/>
        <end position="429"/>
    </location>
</feature>
<reference evidence="2 3" key="1">
    <citation type="submission" date="2018-10" db="EMBL/GenBank/DDBJ databases">
        <title>Isolation, diversity and antibacterial activity of antinobacteria from the wheat rhizosphere soil.</title>
        <authorList>
            <person name="Sun T."/>
        </authorList>
    </citation>
    <scope>NUCLEOTIDE SEQUENCE [LARGE SCALE GENOMIC DNA]</scope>
    <source>
        <strain evidence="2 3">SJ-23</strain>
    </source>
</reference>
<keyword evidence="1" id="KW-0812">Transmembrane</keyword>
<keyword evidence="1" id="KW-1133">Transmembrane helix</keyword>
<dbReference type="RefSeq" id="WP_122938523.1">
    <property type="nucleotide sequence ID" value="NZ_JBHSNT010000044.1"/>
</dbReference>
<proteinExistence type="predicted"/>
<dbReference type="PANTHER" id="PTHR38442">
    <property type="entry name" value="INNER MEMBRANE PROTEIN-RELATED"/>
    <property type="match status" value="1"/>
</dbReference>
<dbReference type="Pfam" id="PF04286">
    <property type="entry name" value="DUF445"/>
    <property type="match status" value="1"/>
</dbReference>
<dbReference type="Proteomes" id="UP000275048">
    <property type="component" value="Unassembled WGS sequence"/>
</dbReference>
<gene>
    <name evidence="2" type="ORF">EDM22_18305</name>
</gene>
<dbReference type="OrthoDB" id="9769590at2"/>
<feature type="transmembrane region" description="Helical" evidence="1">
    <location>
        <begin position="55"/>
        <end position="81"/>
    </location>
</feature>
<sequence length="430" mass="46917">MTVIDETGPATARTVPTDAERRAALVRMKRVATGLLLGAAAVFAVSFALQDTVPWMAWVRAAAEGAMVGALADWFAVTALFRHPLGLRIPHTAIIPNRKDEIGAALGAFVEDEFLSDAVVVGKLRSIGIANRLGEWLREPGHAERVTAEMSVAGRGVLTLLADDDVADVIEQLARRHLLEPEWGPPIGRVGARLIAADQQRGAVDAIFERAEGWLAAHPEAFGSMVSDRLPRWLPGFVGRVVDDRAYREALAFVRNVREDPRHPLRVAIDGWLAELADDLQHDPAMIARVEQLKADLADSPRLREFAGETWSSIKVSLGEALDDPASALRSSLRQAILEVGTRLATDAELAAKVDLWVTDAAAYVVRRYRHEIAGVITETVERWDPRETTEKLELQVGRDLQYIRINGTVVGALAGLAIYTVATGIHSLF</sequence>
<dbReference type="AlphaFoldDB" id="A0A3M7ZXN4"/>
<name>A0A3M7ZXN4_9MICO</name>
<dbReference type="GO" id="GO:0005886">
    <property type="term" value="C:plasma membrane"/>
    <property type="evidence" value="ECO:0007669"/>
    <property type="project" value="TreeGrafter"/>
</dbReference>
<dbReference type="EMBL" id="RHHB01000068">
    <property type="protein sequence ID" value="RNB43748.1"/>
    <property type="molecule type" value="Genomic_DNA"/>
</dbReference>
<dbReference type="InterPro" id="IPR007383">
    <property type="entry name" value="DUF445"/>
</dbReference>
<evidence type="ECO:0000256" key="1">
    <source>
        <dbReference type="SAM" id="Phobius"/>
    </source>
</evidence>